<sequence>MAEIPGDRFRRGQRASTPSMTDMDHHHARFSQPSRRRESNISEHDNFTVDPLVQSWGEHVHAGNFSSETTRALTTTGPQLLDNAYLGMLTAEPHPDTQLFNYHSGFEAYSVPSPSHQYEYLGTGVGMSDRSNMPWFSAPASPAHQSAEYFSNLARMQDAEFGHGVAPQDFTDVYHQGDLDNYPHSGNFSRSHGPSSAIVRGRKRSSGSRRGGFENDFAAMDVDQEKIDQFNQEEIEKKHRGRPRLDNRDETAAERRRTQIRLAQRAYRQRKETTIASLKTRVEDLESTIETMLNHFFEIHDSAIEHKLVEAHPQFGQTLRTATEKILALSKEIGTSAGGGEDGGDHDPEENPKEGGKLRGGADAEGTEEGFFSGPAGTVRKGDHPSRSRSTGSRESQGSGNIPPNTPGDTFNLARIRASIPSRVQSPSPHTSLILPPHEERTFAQRLRRLALEWRYYRLVNGNSDVTHENLPANYCLLFASKDETLESLRLLLSGRDKEPYQLAKFPIAHLGGSGLHYRVERNLNGNIREIRVGPRDQDRATKTPDLLKVALVNRGFGDKADEIIPVVVRLEDEGLLDPDEVEAVLALRGIRLTTTSASPTSPILVSRSESRWQLQDPYHGGPPETGPPYNLPPVILPSQGEDVAMEGGYRSGPTRQYQDLSYSKEVKVDILLRELVLRGICTGLGTAFRRVDVEAALTLAASP</sequence>
<dbReference type="GO" id="GO:0003700">
    <property type="term" value="F:DNA-binding transcription factor activity"/>
    <property type="evidence" value="ECO:0007669"/>
    <property type="project" value="InterPro"/>
</dbReference>
<reference evidence="3 4" key="1">
    <citation type="submission" date="2019-10" db="EMBL/GenBank/DDBJ databases">
        <authorList>
            <person name="Palmer J.M."/>
        </authorList>
    </citation>
    <scope>NUCLEOTIDE SEQUENCE [LARGE SCALE GENOMIC DNA]</scope>
    <source>
        <strain evidence="3 4">TWF506</strain>
    </source>
</reference>
<dbReference type="InterPro" id="IPR046347">
    <property type="entry name" value="bZIP_sf"/>
</dbReference>
<proteinExistence type="predicted"/>
<accession>A0AAN8NLL8</accession>
<feature type="compositionally biased region" description="Basic and acidic residues" evidence="2">
    <location>
        <begin position="1"/>
        <end position="10"/>
    </location>
</feature>
<feature type="coiled-coil region" evidence="1">
    <location>
        <begin position="268"/>
        <end position="295"/>
    </location>
</feature>
<name>A0AAN8NLL8_9PEZI</name>
<gene>
    <name evidence="3" type="ORF">TWF506_000518</name>
</gene>
<feature type="region of interest" description="Disordered" evidence="2">
    <location>
        <begin position="184"/>
        <end position="215"/>
    </location>
</feature>
<protein>
    <recommendedName>
        <fullName evidence="5">BZIP domain-containing protein</fullName>
    </recommendedName>
</protein>
<dbReference type="Proteomes" id="UP001307849">
    <property type="component" value="Unassembled WGS sequence"/>
</dbReference>
<evidence type="ECO:0000313" key="4">
    <source>
        <dbReference type="Proteomes" id="UP001307849"/>
    </source>
</evidence>
<organism evidence="3 4">
    <name type="scientific">Arthrobotrys conoides</name>
    <dbReference type="NCBI Taxonomy" id="74498"/>
    <lineage>
        <taxon>Eukaryota</taxon>
        <taxon>Fungi</taxon>
        <taxon>Dikarya</taxon>
        <taxon>Ascomycota</taxon>
        <taxon>Pezizomycotina</taxon>
        <taxon>Orbiliomycetes</taxon>
        <taxon>Orbiliales</taxon>
        <taxon>Orbiliaceae</taxon>
        <taxon>Arthrobotrys</taxon>
    </lineage>
</organism>
<dbReference type="PANTHER" id="PTHR40618:SF1">
    <property type="entry name" value="B-ZIP TRANSCRIPTION FACTOR (EUROFUNG)"/>
    <property type="match status" value="1"/>
</dbReference>
<dbReference type="SUPFAM" id="SSF57959">
    <property type="entry name" value="Leucine zipper domain"/>
    <property type="match status" value="1"/>
</dbReference>
<feature type="region of interest" description="Disordered" evidence="2">
    <location>
        <begin position="1"/>
        <end position="43"/>
    </location>
</feature>
<feature type="region of interest" description="Disordered" evidence="2">
    <location>
        <begin position="334"/>
        <end position="412"/>
    </location>
</feature>
<evidence type="ECO:0008006" key="5">
    <source>
        <dbReference type="Google" id="ProtNLM"/>
    </source>
</evidence>
<evidence type="ECO:0000256" key="1">
    <source>
        <dbReference type="SAM" id="Coils"/>
    </source>
</evidence>
<feature type="compositionally biased region" description="Polar residues" evidence="2">
    <location>
        <begin position="388"/>
        <end position="409"/>
    </location>
</feature>
<feature type="compositionally biased region" description="Basic and acidic residues" evidence="2">
    <location>
        <begin position="243"/>
        <end position="254"/>
    </location>
</feature>
<feature type="region of interest" description="Disordered" evidence="2">
    <location>
        <begin position="233"/>
        <end position="254"/>
    </location>
</feature>
<feature type="compositionally biased region" description="Basic and acidic residues" evidence="2">
    <location>
        <begin position="343"/>
        <end position="362"/>
    </location>
</feature>
<comment type="caution">
    <text evidence="3">The sequence shown here is derived from an EMBL/GenBank/DDBJ whole genome shotgun (WGS) entry which is preliminary data.</text>
</comment>
<dbReference type="CDD" id="cd14688">
    <property type="entry name" value="bZIP_YAP"/>
    <property type="match status" value="1"/>
</dbReference>
<feature type="compositionally biased region" description="Polar residues" evidence="2">
    <location>
        <begin position="184"/>
        <end position="194"/>
    </location>
</feature>
<dbReference type="PANTHER" id="PTHR40618">
    <property type="entry name" value="B-ZIP TRANSCRIPTION FACTOR (EUROFUNG)-RELATED"/>
    <property type="match status" value="1"/>
</dbReference>
<dbReference type="EMBL" id="JAVHJM010000001">
    <property type="protein sequence ID" value="KAK6520240.1"/>
    <property type="molecule type" value="Genomic_DNA"/>
</dbReference>
<keyword evidence="1" id="KW-0175">Coiled coil</keyword>
<evidence type="ECO:0000313" key="3">
    <source>
        <dbReference type="EMBL" id="KAK6520240.1"/>
    </source>
</evidence>
<dbReference type="AlphaFoldDB" id="A0AAN8NLL8"/>
<keyword evidence="4" id="KW-1185">Reference proteome</keyword>
<evidence type="ECO:0000256" key="2">
    <source>
        <dbReference type="SAM" id="MobiDB-lite"/>
    </source>
</evidence>
<dbReference type="Gene3D" id="1.20.5.170">
    <property type="match status" value="1"/>
</dbReference>